<feature type="compositionally biased region" description="Acidic residues" evidence="1">
    <location>
        <begin position="633"/>
        <end position="646"/>
    </location>
</feature>
<feature type="region of interest" description="Disordered" evidence="1">
    <location>
        <begin position="414"/>
        <end position="434"/>
    </location>
</feature>
<protein>
    <submittedName>
        <fullName evidence="3 4">Uncharacterized protein DDB_G0283697 isoform X1</fullName>
    </submittedName>
    <submittedName>
        <fullName evidence="5">Uncharacterized protein DDB_G0283697 isoform X2</fullName>
    </submittedName>
</protein>
<dbReference type="PANTHER" id="PTHR14740">
    <property type="entry name" value="CASPASE ACTIVITY AND APOPTOSIS INHIBITOR 1"/>
    <property type="match status" value="1"/>
</dbReference>
<feature type="compositionally biased region" description="Basic and acidic residues" evidence="1">
    <location>
        <begin position="425"/>
        <end position="434"/>
    </location>
</feature>
<feature type="compositionally biased region" description="Acidic residues" evidence="1">
    <location>
        <begin position="314"/>
        <end position="329"/>
    </location>
</feature>
<dbReference type="OrthoDB" id="6371270at2759"/>
<proteinExistence type="predicted"/>
<feature type="region of interest" description="Disordered" evidence="1">
    <location>
        <begin position="83"/>
        <end position="123"/>
    </location>
</feature>
<dbReference type="Pfam" id="PF15335">
    <property type="entry name" value="CAAP1"/>
    <property type="match status" value="1"/>
</dbReference>
<feature type="compositionally biased region" description="Basic residues" evidence="1">
    <location>
        <begin position="358"/>
        <end position="376"/>
    </location>
</feature>
<feature type="region of interest" description="Disordered" evidence="1">
    <location>
        <begin position="878"/>
        <end position="972"/>
    </location>
</feature>
<feature type="compositionally biased region" description="Polar residues" evidence="1">
    <location>
        <begin position="647"/>
        <end position="660"/>
    </location>
</feature>
<name>A0A8B7NAX9_HYAAZ</name>
<sequence>MKPKPNSEDVDDKEEELHSLTHYVGDEELLVQHMFTAIQHTKLEAMMPPVLKAIPLQDLKLLCIHELRGISKKRIVAIIQGRNMSDSSDSEDEEELPEATKPQRGRRVNDGEADAADPNKPMDIVELEMRARLIQTMLKKDPKNKDIPGLEDIKAKIKSEPLSDRSRSGSSSRSYSSRSYSRSLSRSSSYYSSDSENRRKKHRSSRHRSRRDRRARRGKSHRDSSKKRDSSRDNSAATPDKNDDKKRQSKKTRISRKEFEDRMKKAKENRTYRKRTDSEDNSKHEKPTRVGEEHEPQERSPYVEHEEKIAKEPAEDESEKEEGEIDSNEEGSGLDSDRSFRRKKGQRSRSYSSDRSVSGKRSRRNKDKKHSRRKDRRLPVDKNLILATLNDGNVPNVPIDKKSKYKSGIEAVDSEEDFDSMTGGARKEPEAKAGLRMDRSNVSFSFNKKLAPNLMSSTDFEFGLSYGGPSQATPIISPPSQNKAQVGDQIVISSDSEGESKAGKNNKKNSDEITSAPEVDDSQVPLNVSDENDLQRCEETVMKDIFADMEEEDEREKNFEKNSDVPIKIETTEQSDDSDAAADAGDINKVSSKYGSVSDPNAALKQEILSPEIPEYYRNIREEPAALERSVADDSEEGACSDEDGNNVESSSEKFINSFRSAPDDSPTKPEEMDASSRSYTPVDAAPENINRNGHLSEDDDEDVGLVDLPEDEHFAIDLDEDSDSVSKYEDTPFPTAAERGEDSDVTADKTDFYRGADNLNTSADNSLSANQPEQKERKTDSEEEGEIEEDAGLVELEPGEAEELSSALLPLTRGRRQGGTEIIGEIEPSTRDATGLDNLAGSGSSWSSRWLQSEKVQKVVTNSKMLSRMRKRIKIDKINSKAGAASTASDGTAVDPNADEGSSEQASQDGSSVPVISSMEAYQRLVGKPEVLSDATTENTNVQVETEKTGDADEGSSDDSDEDLWSKMMGN</sequence>
<dbReference type="KEGG" id="hazt:108668112"/>
<feature type="region of interest" description="Disordered" evidence="1">
    <location>
        <begin position="158"/>
        <end position="383"/>
    </location>
</feature>
<feature type="region of interest" description="Disordered" evidence="1">
    <location>
        <begin position="465"/>
        <end position="611"/>
    </location>
</feature>
<feature type="compositionally biased region" description="Acidic residues" evidence="1">
    <location>
        <begin position="88"/>
        <end position="97"/>
    </location>
</feature>
<feature type="compositionally biased region" description="Polar residues" evidence="1">
    <location>
        <begin position="468"/>
        <end position="484"/>
    </location>
</feature>
<feature type="compositionally biased region" description="Low complexity" evidence="1">
    <location>
        <begin position="168"/>
        <end position="194"/>
    </location>
</feature>
<feature type="compositionally biased region" description="Acidic residues" evidence="1">
    <location>
        <begin position="698"/>
        <end position="711"/>
    </location>
</feature>
<evidence type="ECO:0000313" key="2">
    <source>
        <dbReference type="Proteomes" id="UP000694843"/>
    </source>
</evidence>
<feature type="compositionally biased region" description="Low complexity" evidence="1">
    <location>
        <begin position="883"/>
        <end position="896"/>
    </location>
</feature>
<accession>A0A8B7NAX9</accession>
<evidence type="ECO:0000256" key="1">
    <source>
        <dbReference type="SAM" id="MobiDB-lite"/>
    </source>
</evidence>
<dbReference type="GO" id="GO:0042981">
    <property type="term" value="P:regulation of apoptotic process"/>
    <property type="evidence" value="ECO:0007669"/>
    <property type="project" value="InterPro"/>
</dbReference>
<dbReference type="RefSeq" id="XP_018010748.1">
    <property type="nucleotide sequence ID" value="XM_018155259.2"/>
</dbReference>
<feature type="compositionally biased region" description="Basic and acidic residues" evidence="1">
    <location>
        <begin position="255"/>
        <end position="313"/>
    </location>
</feature>
<dbReference type="OMA" id="PEPLMET"/>
<evidence type="ECO:0000313" key="5">
    <source>
        <dbReference type="RefSeq" id="XP_018010748.1"/>
    </source>
</evidence>
<feature type="compositionally biased region" description="Polar residues" evidence="1">
    <location>
        <begin position="589"/>
        <end position="599"/>
    </location>
</feature>
<feature type="compositionally biased region" description="Acidic residues" evidence="1">
    <location>
        <begin position="953"/>
        <end position="964"/>
    </location>
</feature>
<dbReference type="GeneID" id="108668112"/>
<feature type="compositionally biased region" description="Basic and acidic residues" evidence="1">
    <location>
        <begin position="739"/>
        <end position="755"/>
    </location>
</feature>
<feature type="compositionally biased region" description="Polar residues" evidence="1">
    <location>
        <begin position="759"/>
        <end position="773"/>
    </location>
</feature>
<keyword evidence="2" id="KW-1185">Reference proteome</keyword>
<feature type="compositionally biased region" description="Basic and acidic residues" evidence="1">
    <location>
        <begin position="158"/>
        <end position="167"/>
    </location>
</feature>
<dbReference type="InterPro" id="IPR038991">
    <property type="entry name" value="CAAP1"/>
</dbReference>
<feature type="compositionally biased region" description="Basic and acidic residues" evidence="1">
    <location>
        <begin position="662"/>
        <end position="672"/>
    </location>
</feature>
<evidence type="ECO:0000313" key="3">
    <source>
        <dbReference type="RefSeq" id="XP_018010745.1"/>
    </source>
</evidence>
<feature type="compositionally biased region" description="Acidic residues" evidence="1">
    <location>
        <begin position="782"/>
        <end position="804"/>
    </location>
</feature>
<dbReference type="RefSeq" id="XP_018010745.1">
    <property type="nucleotide sequence ID" value="XM_018155256.2"/>
</dbReference>
<feature type="compositionally biased region" description="Basic residues" evidence="1">
    <location>
        <begin position="198"/>
        <end position="220"/>
    </location>
</feature>
<feature type="compositionally biased region" description="Basic and acidic residues" evidence="1">
    <location>
        <begin position="221"/>
        <end position="232"/>
    </location>
</feature>
<evidence type="ECO:0000313" key="4">
    <source>
        <dbReference type="RefSeq" id="XP_018010746.1"/>
    </source>
</evidence>
<dbReference type="PANTHER" id="PTHR14740:SF3">
    <property type="entry name" value="CASPASE ACTIVITY AND APOPTOSIS INHIBITOR 1"/>
    <property type="match status" value="1"/>
</dbReference>
<dbReference type="AlphaFoldDB" id="A0A8B7NAX9"/>
<feature type="compositionally biased region" description="Polar residues" evidence="1">
    <location>
        <begin position="904"/>
        <end position="916"/>
    </location>
</feature>
<reference evidence="3 4" key="1">
    <citation type="submission" date="2025-04" db="UniProtKB">
        <authorList>
            <consortium name="RefSeq"/>
        </authorList>
    </citation>
    <scope>IDENTIFICATION</scope>
    <source>
        <tissue evidence="3 4">Whole organism</tissue>
    </source>
</reference>
<dbReference type="Proteomes" id="UP000694843">
    <property type="component" value="Unplaced"/>
</dbReference>
<dbReference type="RefSeq" id="XP_018010746.1">
    <property type="nucleotide sequence ID" value="XM_018155257.2"/>
</dbReference>
<gene>
    <name evidence="3 4 5" type="primary">LOC108668112</name>
</gene>
<organism evidence="2 5">
    <name type="scientific">Hyalella azteca</name>
    <name type="common">Amphipod</name>
    <dbReference type="NCBI Taxonomy" id="294128"/>
    <lineage>
        <taxon>Eukaryota</taxon>
        <taxon>Metazoa</taxon>
        <taxon>Ecdysozoa</taxon>
        <taxon>Arthropoda</taxon>
        <taxon>Crustacea</taxon>
        <taxon>Multicrustacea</taxon>
        <taxon>Malacostraca</taxon>
        <taxon>Eumalacostraca</taxon>
        <taxon>Peracarida</taxon>
        <taxon>Amphipoda</taxon>
        <taxon>Senticaudata</taxon>
        <taxon>Talitrida</taxon>
        <taxon>Talitroidea</taxon>
        <taxon>Hyalellidae</taxon>
        <taxon>Hyalella</taxon>
    </lineage>
</organism>
<feature type="region of interest" description="Disordered" evidence="1">
    <location>
        <begin position="627"/>
        <end position="854"/>
    </location>
</feature>
<feature type="compositionally biased region" description="Low complexity" evidence="1">
    <location>
        <begin position="842"/>
        <end position="851"/>
    </location>
</feature>
<feature type="compositionally biased region" description="Basic and acidic residues" evidence="1">
    <location>
        <begin position="533"/>
        <end position="546"/>
    </location>
</feature>